<proteinExistence type="predicted"/>
<organism evidence="1 2">
    <name type="scientific">Solanum bulbocastanum</name>
    <name type="common">Wild potato</name>
    <dbReference type="NCBI Taxonomy" id="147425"/>
    <lineage>
        <taxon>Eukaryota</taxon>
        <taxon>Viridiplantae</taxon>
        <taxon>Streptophyta</taxon>
        <taxon>Embryophyta</taxon>
        <taxon>Tracheophyta</taxon>
        <taxon>Spermatophyta</taxon>
        <taxon>Magnoliopsida</taxon>
        <taxon>eudicotyledons</taxon>
        <taxon>Gunneridae</taxon>
        <taxon>Pentapetalae</taxon>
        <taxon>asterids</taxon>
        <taxon>lamiids</taxon>
        <taxon>Solanales</taxon>
        <taxon>Solanaceae</taxon>
        <taxon>Solanoideae</taxon>
        <taxon>Solaneae</taxon>
        <taxon>Solanum</taxon>
    </lineage>
</organism>
<dbReference type="Proteomes" id="UP001371456">
    <property type="component" value="Unassembled WGS sequence"/>
</dbReference>
<dbReference type="EMBL" id="JBANQN010000004">
    <property type="protein sequence ID" value="KAK6791258.1"/>
    <property type="molecule type" value="Genomic_DNA"/>
</dbReference>
<dbReference type="AlphaFoldDB" id="A0AAN8TUS9"/>
<sequence length="76" mass="8263">MTPSKTKSANGGIYNISIFYGRESFPNRDGIEGLSYIGSKHFLIKATPYPRLKLETSLGVLSIPPLSSSVDETNIS</sequence>
<evidence type="ECO:0000313" key="2">
    <source>
        <dbReference type="Proteomes" id="UP001371456"/>
    </source>
</evidence>
<comment type="caution">
    <text evidence="1">The sequence shown here is derived from an EMBL/GenBank/DDBJ whole genome shotgun (WGS) entry which is preliminary data.</text>
</comment>
<reference evidence="1 2" key="1">
    <citation type="submission" date="2024-02" db="EMBL/GenBank/DDBJ databases">
        <title>de novo genome assembly of Solanum bulbocastanum strain 11H21.</title>
        <authorList>
            <person name="Hosaka A.J."/>
        </authorList>
    </citation>
    <scope>NUCLEOTIDE SEQUENCE [LARGE SCALE GENOMIC DNA]</scope>
    <source>
        <tissue evidence="1">Young leaves</tissue>
    </source>
</reference>
<evidence type="ECO:0000313" key="1">
    <source>
        <dbReference type="EMBL" id="KAK6791258.1"/>
    </source>
</evidence>
<keyword evidence="2" id="KW-1185">Reference proteome</keyword>
<protein>
    <submittedName>
        <fullName evidence="1">Uncharacterized protein</fullName>
    </submittedName>
</protein>
<name>A0AAN8TUS9_SOLBU</name>
<accession>A0AAN8TUS9</accession>
<gene>
    <name evidence="1" type="ORF">RDI58_010339</name>
</gene>